<accession>A0A060SHH9</accession>
<feature type="region of interest" description="Disordered" evidence="1">
    <location>
        <begin position="364"/>
        <end position="385"/>
    </location>
</feature>
<sequence length="583" mass="64797">MLAPNGVAIGEHARKMFYNSVMITKTAKGQDKDSEGAAIHAPFWRLTVHDASGNRHFLVGNPHTTASSLAGRGTRTYVAIDAEDRNGPFVYLKDAWRVAHEGIEQEGSILSVLNDDSNDGPVEGVPTLICHGDVEDQVTFSQKVWQEKHPDVKTEDCPLKTHRHYRLVVKEVCLPMRDFLSFLELVLLIHFCIEGTDISAGNVLIYPVEEFVDGKIVTERIGILADWELAKKVVDRDYRDGHRQVNRTGTWEFASASALNNPTKRIIVQDDMESFFHLLLYFAIRYLPHNCENVGQFMEAYFDGHVERDGVYYGGKEKLSAMTSGRLTTFRLLPLEFYKPTARTQSEATKASAPMSKDLETQLPQVEPKDSTPQPATIASSNGQGNVTVQLTQTGQAAKPSQAEQTYNEPLELHPINDLFSDILQRIKAHYTLYVPQHPVHAGAPRAADQHSTSEPTDAAVERSVGSLLRKLQASKARRKAPVARTFARAAPAMRTTSENYDASLRALSAELGDHGAMASLLEEHIKRPVWPSYADRVPDQLPAKYKRGLGTAIGSKRTYESTFDSMDAGTEGSLSKRPRSMR</sequence>
<dbReference type="InterPro" id="IPR011009">
    <property type="entry name" value="Kinase-like_dom_sf"/>
</dbReference>
<evidence type="ECO:0000256" key="1">
    <source>
        <dbReference type="SAM" id="MobiDB-lite"/>
    </source>
</evidence>
<dbReference type="SUPFAM" id="SSF56112">
    <property type="entry name" value="Protein kinase-like (PK-like)"/>
    <property type="match status" value="1"/>
</dbReference>
<dbReference type="Pfam" id="PF17667">
    <property type="entry name" value="Pkinase_fungal"/>
    <property type="match status" value="1"/>
</dbReference>
<dbReference type="STRING" id="5643.A0A060SHH9"/>
<keyword evidence="4" id="KW-1185">Reference proteome</keyword>
<dbReference type="Proteomes" id="UP000029665">
    <property type="component" value="Unassembled WGS sequence"/>
</dbReference>
<feature type="region of interest" description="Disordered" evidence="1">
    <location>
        <begin position="564"/>
        <end position="583"/>
    </location>
</feature>
<dbReference type="OrthoDB" id="2757790at2759"/>
<name>A0A060SHH9_PYCCI</name>
<organism evidence="3 4">
    <name type="scientific">Pycnoporus cinnabarinus</name>
    <name type="common">Cinnabar-red polypore</name>
    <name type="synonym">Trametes cinnabarina</name>
    <dbReference type="NCBI Taxonomy" id="5643"/>
    <lineage>
        <taxon>Eukaryota</taxon>
        <taxon>Fungi</taxon>
        <taxon>Dikarya</taxon>
        <taxon>Basidiomycota</taxon>
        <taxon>Agaricomycotina</taxon>
        <taxon>Agaricomycetes</taxon>
        <taxon>Polyporales</taxon>
        <taxon>Polyporaceae</taxon>
        <taxon>Trametes</taxon>
    </lineage>
</organism>
<dbReference type="HOGENOM" id="CLU_006410_3_1_1"/>
<proteinExistence type="predicted"/>
<evidence type="ECO:0000259" key="2">
    <source>
        <dbReference type="Pfam" id="PF17667"/>
    </source>
</evidence>
<protein>
    <recommendedName>
        <fullName evidence="2">Fungal-type protein kinase domain-containing protein</fullName>
    </recommendedName>
</protein>
<gene>
    <name evidence="3" type="ORF">BN946_scf185043.g15</name>
</gene>
<feature type="compositionally biased region" description="Polar residues" evidence="1">
    <location>
        <begin position="371"/>
        <end position="385"/>
    </location>
</feature>
<dbReference type="PANTHER" id="PTHR38248">
    <property type="entry name" value="FUNK1 6"/>
    <property type="match status" value="1"/>
</dbReference>
<reference evidence="3" key="1">
    <citation type="submission" date="2014-01" db="EMBL/GenBank/DDBJ databases">
        <title>The genome of the white-rot fungus Pycnoporus cinnabarinus: a basidiomycete model with a versatile arsenal for lignocellulosic biomass breakdown.</title>
        <authorList>
            <person name="Levasseur A."/>
            <person name="Lomascolo A."/>
            <person name="Ruiz-Duenas F.J."/>
            <person name="Uzan E."/>
            <person name="Piumi F."/>
            <person name="Kues U."/>
            <person name="Ram A.F.J."/>
            <person name="Murat C."/>
            <person name="Haon M."/>
            <person name="Benoit I."/>
            <person name="Arfi Y."/>
            <person name="Chevret D."/>
            <person name="Drula E."/>
            <person name="Kwon M.J."/>
            <person name="Gouret P."/>
            <person name="Lesage-Meessen L."/>
            <person name="Lombard V."/>
            <person name="Mariette J."/>
            <person name="Noirot C."/>
            <person name="Park J."/>
            <person name="Patyshakuliyeva A."/>
            <person name="Wieneger R.A.B."/>
            <person name="Wosten H.A.B."/>
            <person name="Martin F."/>
            <person name="Coutinho P.M."/>
            <person name="de Vries R."/>
            <person name="Martinez A.T."/>
            <person name="Klopp C."/>
            <person name="Pontarotti P."/>
            <person name="Henrissat B."/>
            <person name="Record E."/>
        </authorList>
    </citation>
    <scope>NUCLEOTIDE SEQUENCE [LARGE SCALE GENOMIC DNA]</scope>
    <source>
        <strain evidence="3">BRFM137</strain>
    </source>
</reference>
<evidence type="ECO:0000313" key="4">
    <source>
        <dbReference type="Proteomes" id="UP000029665"/>
    </source>
</evidence>
<dbReference type="OMA" id="KVWPAND"/>
<evidence type="ECO:0000313" key="3">
    <source>
        <dbReference type="EMBL" id="CDO73967.1"/>
    </source>
</evidence>
<dbReference type="AlphaFoldDB" id="A0A060SHH9"/>
<dbReference type="InterPro" id="IPR040976">
    <property type="entry name" value="Pkinase_fungal"/>
</dbReference>
<comment type="caution">
    <text evidence="3">The sequence shown here is derived from an EMBL/GenBank/DDBJ whole genome shotgun (WGS) entry which is preliminary data.</text>
</comment>
<dbReference type="PANTHER" id="PTHR38248:SF2">
    <property type="entry name" value="FUNK1 11"/>
    <property type="match status" value="1"/>
</dbReference>
<dbReference type="EMBL" id="CCBP010000125">
    <property type="protein sequence ID" value="CDO73967.1"/>
    <property type="molecule type" value="Genomic_DNA"/>
</dbReference>
<feature type="domain" description="Fungal-type protein kinase" evidence="2">
    <location>
        <begin position="52"/>
        <end position="281"/>
    </location>
</feature>